<comment type="caution">
    <text evidence="1">The sequence shown here is derived from an EMBL/GenBank/DDBJ whole genome shotgun (WGS) entry which is preliminary data.</text>
</comment>
<protein>
    <submittedName>
        <fullName evidence="1">Uncharacterized protein</fullName>
    </submittedName>
</protein>
<proteinExistence type="predicted"/>
<dbReference type="InterPro" id="IPR055310">
    <property type="entry name" value="CEP112"/>
</dbReference>
<evidence type="ECO:0000313" key="1">
    <source>
        <dbReference type="EMBL" id="MEQ2220663.1"/>
    </source>
</evidence>
<gene>
    <name evidence="1" type="ORF">ILYODFUR_007659</name>
</gene>
<reference evidence="1 2" key="1">
    <citation type="submission" date="2021-06" db="EMBL/GenBank/DDBJ databases">
        <authorList>
            <person name="Palmer J.M."/>
        </authorList>
    </citation>
    <scope>NUCLEOTIDE SEQUENCE [LARGE SCALE GENOMIC DNA]</scope>
    <source>
        <strain evidence="2">if_2019</strain>
        <tissue evidence="1">Muscle</tissue>
    </source>
</reference>
<dbReference type="Proteomes" id="UP001482620">
    <property type="component" value="Unassembled WGS sequence"/>
</dbReference>
<dbReference type="PANTHER" id="PTHR18871:SF2">
    <property type="entry name" value="CENTROSOMAL PROTEIN OF 112 KDA"/>
    <property type="match status" value="1"/>
</dbReference>
<organism evidence="1 2">
    <name type="scientific">Ilyodon furcidens</name>
    <name type="common">goldbreast splitfin</name>
    <dbReference type="NCBI Taxonomy" id="33524"/>
    <lineage>
        <taxon>Eukaryota</taxon>
        <taxon>Metazoa</taxon>
        <taxon>Chordata</taxon>
        <taxon>Craniata</taxon>
        <taxon>Vertebrata</taxon>
        <taxon>Euteleostomi</taxon>
        <taxon>Actinopterygii</taxon>
        <taxon>Neopterygii</taxon>
        <taxon>Teleostei</taxon>
        <taxon>Neoteleostei</taxon>
        <taxon>Acanthomorphata</taxon>
        <taxon>Ovalentaria</taxon>
        <taxon>Atherinomorphae</taxon>
        <taxon>Cyprinodontiformes</taxon>
        <taxon>Goodeidae</taxon>
        <taxon>Ilyodon</taxon>
    </lineage>
</organism>
<keyword evidence="2" id="KW-1185">Reference proteome</keyword>
<sequence length="87" mass="10122">MALQEKVESLQRQLQCSEKKLLSKELETEERVTMVHQEYEEKIKGLMPADLRQELEDTITSLKAQVGFLQKTASLLQEDLDACRSRR</sequence>
<name>A0ABV0SLW1_9TELE</name>
<evidence type="ECO:0000313" key="2">
    <source>
        <dbReference type="Proteomes" id="UP001482620"/>
    </source>
</evidence>
<accession>A0ABV0SLW1</accession>
<dbReference type="PANTHER" id="PTHR18871">
    <property type="entry name" value="CENTROSOMAL PROTEIN OF 112 KDA"/>
    <property type="match status" value="1"/>
</dbReference>
<dbReference type="EMBL" id="JAHRIQ010000497">
    <property type="protein sequence ID" value="MEQ2220663.1"/>
    <property type="molecule type" value="Genomic_DNA"/>
</dbReference>